<dbReference type="AlphaFoldDB" id="A0A814LST4"/>
<dbReference type="InterPro" id="IPR036291">
    <property type="entry name" value="NAD(P)-bd_dom_sf"/>
</dbReference>
<evidence type="ECO:0000313" key="5">
    <source>
        <dbReference type="Proteomes" id="UP000663832"/>
    </source>
</evidence>
<dbReference type="PANTHER" id="PTHR43157">
    <property type="entry name" value="PHOSPHATIDYLINOSITOL-GLYCAN BIOSYNTHESIS CLASS F PROTEIN-RELATED"/>
    <property type="match status" value="1"/>
</dbReference>
<protein>
    <submittedName>
        <fullName evidence="4">Uncharacterized protein</fullName>
    </submittedName>
</protein>
<evidence type="ECO:0000256" key="2">
    <source>
        <dbReference type="RuleBase" id="RU000363"/>
    </source>
</evidence>
<keyword evidence="3" id="KW-1133">Transmembrane helix</keyword>
<name>A0A814LST4_9BILA</name>
<dbReference type="CDD" id="cd05327">
    <property type="entry name" value="retinol-DH_like_SDR_c_like"/>
    <property type="match status" value="1"/>
</dbReference>
<comment type="caution">
    <text evidence="4">The sequence shown here is derived from an EMBL/GenBank/DDBJ whole genome shotgun (WGS) entry which is preliminary data.</text>
</comment>
<dbReference type="Pfam" id="PF00106">
    <property type="entry name" value="adh_short"/>
    <property type="match status" value="2"/>
</dbReference>
<keyword evidence="3" id="KW-0472">Membrane</keyword>
<dbReference type="Proteomes" id="UP000663832">
    <property type="component" value="Unassembled WGS sequence"/>
</dbReference>
<accession>A0A814LST4</accession>
<comment type="similarity">
    <text evidence="2">Belongs to the short-chain dehydrogenases/reductases (SDR) family.</text>
</comment>
<dbReference type="GO" id="GO:0016491">
    <property type="term" value="F:oxidoreductase activity"/>
    <property type="evidence" value="ECO:0007669"/>
    <property type="project" value="UniProtKB-KW"/>
</dbReference>
<keyword evidence="1" id="KW-0560">Oxidoreductase</keyword>
<feature type="transmembrane region" description="Helical" evidence="3">
    <location>
        <begin position="208"/>
        <end position="229"/>
    </location>
</feature>
<reference evidence="4" key="1">
    <citation type="submission" date="2021-02" db="EMBL/GenBank/DDBJ databases">
        <authorList>
            <person name="Nowell W R."/>
        </authorList>
    </citation>
    <scope>NUCLEOTIDE SEQUENCE</scope>
</reference>
<gene>
    <name evidence="4" type="ORF">QVE165_LOCUS18612</name>
</gene>
<dbReference type="InterPro" id="IPR002347">
    <property type="entry name" value="SDR_fam"/>
</dbReference>
<dbReference type="Gene3D" id="3.40.50.720">
    <property type="entry name" value="NAD(P)-binding Rossmann-like Domain"/>
    <property type="match status" value="1"/>
</dbReference>
<dbReference type="PRINTS" id="PR00080">
    <property type="entry name" value="SDRFAMILY"/>
</dbReference>
<evidence type="ECO:0000256" key="1">
    <source>
        <dbReference type="ARBA" id="ARBA00023002"/>
    </source>
</evidence>
<dbReference type="OrthoDB" id="191139at2759"/>
<evidence type="ECO:0000313" key="4">
    <source>
        <dbReference type="EMBL" id="CAF1069588.1"/>
    </source>
</evidence>
<sequence>MDGKTVIITGSNSGVGKHTAIELAKRGAHVILACRDRKRTEKALQEICKLSGSNNVEIEIVDLASLRSIQECAKRLCGRLSKLDVLINNAGVMMTSEKSADGYEIHFAVNHLGHFLLTNLLLDLMKNAPSARIINVSSISHAFLNITMNWDDINFTKPYWKFNAYSHSKLANILFTNELARRLQNTNITTNSLHPGLVRTEVIRNILGHYQIILNTLILLLTPIWYCLIKSPEQGAQTSIYLASDRRLDHVTGKYFKECKECSSSKTSLDQQAAKRLWKLSEEMTHLDDALKHVRNN</sequence>
<keyword evidence="3" id="KW-0812">Transmembrane</keyword>
<keyword evidence="5" id="KW-1185">Reference proteome</keyword>
<proteinExistence type="inferred from homology"/>
<dbReference type="SUPFAM" id="SSF51735">
    <property type="entry name" value="NAD(P)-binding Rossmann-fold domains"/>
    <property type="match status" value="1"/>
</dbReference>
<dbReference type="PRINTS" id="PR00081">
    <property type="entry name" value="GDHRDH"/>
</dbReference>
<dbReference type="EMBL" id="CAJNOM010000111">
    <property type="protein sequence ID" value="CAF1069588.1"/>
    <property type="molecule type" value="Genomic_DNA"/>
</dbReference>
<evidence type="ECO:0000256" key="3">
    <source>
        <dbReference type="SAM" id="Phobius"/>
    </source>
</evidence>
<dbReference type="PANTHER" id="PTHR43157:SF71">
    <property type="entry name" value="RETINOL DEHYDROGENASE 13"/>
    <property type="match status" value="1"/>
</dbReference>
<organism evidence="4 5">
    <name type="scientific">Adineta steineri</name>
    <dbReference type="NCBI Taxonomy" id="433720"/>
    <lineage>
        <taxon>Eukaryota</taxon>
        <taxon>Metazoa</taxon>
        <taxon>Spiralia</taxon>
        <taxon>Gnathifera</taxon>
        <taxon>Rotifera</taxon>
        <taxon>Eurotatoria</taxon>
        <taxon>Bdelloidea</taxon>
        <taxon>Adinetida</taxon>
        <taxon>Adinetidae</taxon>
        <taxon>Adineta</taxon>
    </lineage>
</organism>